<proteinExistence type="inferred from homology"/>
<dbReference type="Gene3D" id="1.10.1740.10">
    <property type="match status" value="1"/>
</dbReference>
<organism evidence="7 8">
    <name type="scientific">Microlunatus endophyticus</name>
    <dbReference type="NCBI Taxonomy" id="1716077"/>
    <lineage>
        <taxon>Bacteria</taxon>
        <taxon>Bacillati</taxon>
        <taxon>Actinomycetota</taxon>
        <taxon>Actinomycetes</taxon>
        <taxon>Propionibacteriales</taxon>
        <taxon>Propionibacteriaceae</taxon>
        <taxon>Microlunatus</taxon>
    </lineage>
</organism>
<dbReference type="EMBL" id="BMMZ01000014">
    <property type="protein sequence ID" value="GGL79732.1"/>
    <property type="molecule type" value="Genomic_DNA"/>
</dbReference>
<evidence type="ECO:0000256" key="3">
    <source>
        <dbReference type="ARBA" id="ARBA00023082"/>
    </source>
</evidence>
<sequence>MPETVPSWVGRGKTRMENDRLSELIRRAGCGQEDAFAELYDLTAARVHGIVLRVLQAPDLAAEVTQEVYVEIWQQSSRYNKSSGSVMAWALTIARRRAIDRVRATAAQTARDDLYARQEPRAGDHRGDEVWEATREHFDADRIQTSLEKLTESQQQALTLAYFGGYTQSQIARLLQIPIGTVKTRIRDGLSRLRDELRTERGASQ</sequence>
<keyword evidence="2" id="KW-0805">Transcription regulation</keyword>
<comment type="caution">
    <text evidence="7">The sequence shown here is derived from an EMBL/GenBank/DDBJ whole genome shotgun (WGS) entry which is preliminary data.</text>
</comment>
<name>A0A917W7N8_9ACTN</name>
<keyword evidence="4" id="KW-0804">Transcription</keyword>
<dbReference type="SUPFAM" id="SSF88946">
    <property type="entry name" value="Sigma2 domain of RNA polymerase sigma factors"/>
    <property type="match status" value="1"/>
</dbReference>
<evidence type="ECO:0000259" key="5">
    <source>
        <dbReference type="Pfam" id="PF04542"/>
    </source>
</evidence>
<accession>A0A917W7N8</accession>
<evidence type="ECO:0000259" key="6">
    <source>
        <dbReference type="Pfam" id="PF08281"/>
    </source>
</evidence>
<dbReference type="InterPro" id="IPR013324">
    <property type="entry name" value="RNA_pol_sigma_r3/r4-like"/>
</dbReference>
<dbReference type="Proteomes" id="UP000613840">
    <property type="component" value="Unassembled WGS sequence"/>
</dbReference>
<evidence type="ECO:0000256" key="4">
    <source>
        <dbReference type="ARBA" id="ARBA00023163"/>
    </source>
</evidence>
<dbReference type="SUPFAM" id="SSF88659">
    <property type="entry name" value="Sigma3 and sigma4 domains of RNA polymerase sigma factors"/>
    <property type="match status" value="1"/>
</dbReference>
<feature type="domain" description="RNA polymerase sigma-70 region 2" evidence="5">
    <location>
        <begin position="39"/>
        <end position="105"/>
    </location>
</feature>
<reference evidence="7" key="2">
    <citation type="submission" date="2020-09" db="EMBL/GenBank/DDBJ databases">
        <authorList>
            <person name="Sun Q."/>
            <person name="Zhou Y."/>
        </authorList>
    </citation>
    <scope>NUCLEOTIDE SEQUENCE</scope>
    <source>
        <strain evidence="7">CGMCC 4.7306</strain>
    </source>
</reference>
<evidence type="ECO:0000256" key="2">
    <source>
        <dbReference type="ARBA" id="ARBA00023015"/>
    </source>
</evidence>
<dbReference type="InterPro" id="IPR014284">
    <property type="entry name" value="RNA_pol_sigma-70_dom"/>
</dbReference>
<comment type="similarity">
    <text evidence="1">Belongs to the sigma-70 factor family. ECF subfamily.</text>
</comment>
<dbReference type="GO" id="GO:0003677">
    <property type="term" value="F:DNA binding"/>
    <property type="evidence" value="ECO:0007669"/>
    <property type="project" value="InterPro"/>
</dbReference>
<gene>
    <name evidence="7" type="primary">rpoE</name>
    <name evidence="7" type="ORF">GCM10011575_42580</name>
</gene>
<dbReference type="PANTHER" id="PTHR43133">
    <property type="entry name" value="RNA POLYMERASE ECF-TYPE SIGMA FACTO"/>
    <property type="match status" value="1"/>
</dbReference>
<dbReference type="Gene3D" id="1.10.10.10">
    <property type="entry name" value="Winged helix-like DNA-binding domain superfamily/Winged helix DNA-binding domain"/>
    <property type="match status" value="1"/>
</dbReference>
<dbReference type="InterPro" id="IPR039425">
    <property type="entry name" value="RNA_pol_sigma-70-like"/>
</dbReference>
<evidence type="ECO:0000313" key="7">
    <source>
        <dbReference type="EMBL" id="GGL79732.1"/>
    </source>
</evidence>
<dbReference type="Pfam" id="PF08281">
    <property type="entry name" value="Sigma70_r4_2"/>
    <property type="match status" value="1"/>
</dbReference>
<evidence type="ECO:0000256" key="1">
    <source>
        <dbReference type="ARBA" id="ARBA00010641"/>
    </source>
</evidence>
<dbReference type="PANTHER" id="PTHR43133:SF66">
    <property type="entry name" value="ECF RNA POLYMERASE SIGMA FACTOR SIGK"/>
    <property type="match status" value="1"/>
</dbReference>
<keyword evidence="3" id="KW-0731">Sigma factor</keyword>
<evidence type="ECO:0000313" key="8">
    <source>
        <dbReference type="Proteomes" id="UP000613840"/>
    </source>
</evidence>
<keyword evidence="8" id="KW-1185">Reference proteome</keyword>
<dbReference type="InterPro" id="IPR013249">
    <property type="entry name" value="RNA_pol_sigma70_r4_t2"/>
</dbReference>
<dbReference type="InterPro" id="IPR007627">
    <property type="entry name" value="RNA_pol_sigma70_r2"/>
</dbReference>
<feature type="domain" description="RNA polymerase sigma factor 70 region 4 type 2" evidence="6">
    <location>
        <begin position="141"/>
        <end position="193"/>
    </location>
</feature>
<dbReference type="AlphaFoldDB" id="A0A917W7N8"/>
<dbReference type="CDD" id="cd06171">
    <property type="entry name" value="Sigma70_r4"/>
    <property type="match status" value="1"/>
</dbReference>
<dbReference type="GO" id="GO:0016987">
    <property type="term" value="F:sigma factor activity"/>
    <property type="evidence" value="ECO:0007669"/>
    <property type="project" value="UniProtKB-KW"/>
</dbReference>
<dbReference type="InterPro" id="IPR036388">
    <property type="entry name" value="WH-like_DNA-bd_sf"/>
</dbReference>
<dbReference type="InterPro" id="IPR013325">
    <property type="entry name" value="RNA_pol_sigma_r2"/>
</dbReference>
<dbReference type="Pfam" id="PF04542">
    <property type="entry name" value="Sigma70_r2"/>
    <property type="match status" value="1"/>
</dbReference>
<dbReference type="NCBIfam" id="TIGR02937">
    <property type="entry name" value="sigma70-ECF"/>
    <property type="match status" value="1"/>
</dbReference>
<reference evidence="7" key="1">
    <citation type="journal article" date="2014" name="Int. J. Syst. Evol. Microbiol.">
        <title>Complete genome sequence of Corynebacterium casei LMG S-19264T (=DSM 44701T), isolated from a smear-ripened cheese.</title>
        <authorList>
            <consortium name="US DOE Joint Genome Institute (JGI-PGF)"/>
            <person name="Walter F."/>
            <person name="Albersmeier A."/>
            <person name="Kalinowski J."/>
            <person name="Ruckert C."/>
        </authorList>
    </citation>
    <scope>NUCLEOTIDE SEQUENCE</scope>
    <source>
        <strain evidence="7">CGMCC 4.7306</strain>
    </source>
</reference>
<protein>
    <submittedName>
        <fullName evidence="7">RNA polymerase sigma factor SigK</fullName>
    </submittedName>
</protein>
<dbReference type="GO" id="GO:0006352">
    <property type="term" value="P:DNA-templated transcription initiation"/>
    <property type="evidence" value="ECO:0007669"/>
    <property type="project" value="InterPro"/>
</dbReference>